<name>A0A6J7X8F9_9CAUD</name>
<organism evidence="1">
    <name type="scientific">uncultured Caudovirales phage</name>
    <dbReference type="NCBI Taxonomy" id="2100421"/>
    <lineage>
        <taxon>Viruses</taxon>
        <taxon>Duplodnaviria</taxon>
        <taxon>Heunggongvirae</taxon>
        <taxon>Uroviricota</taxon>
        <taxon>Caudoviricetes</taxon>
        <taxon>Peduoviridae</taxon>
        <taxon>Maltschvirus</taxon>
        <taxon>Maltschvirus maltsch</taxon>
    </lineage>
</organism>
<accession>A0A6J7X8F9</accession>
<reference evidence="1" key="1">
    <citation type="submission" date="2020-05" db="EMBL/GenBank/DDBJ databases">
        <authorList>
            <person name="Chiriac C."/>
            <person name="Salcher M."/>
            <person name="Ghai R."/>
            <person name="Kavagutti S V."/>
        </authorList>
    </citation>
    <scope>NUCLEOTIDE SEQUENCE</scope>
</reference>
<dbReference type="EMBL" id="LR798377">
    <property type="protein sequence ID" value="CAB5227043.1"/>
    <property type="molecule type" value="Genomic_DNA"/>
</dbReference>
<gene>
    <name evidence="1" type="ORF">UFOVP1520_1</name>
</gene>
<sequence>MAKSSTSIAKVGDAGILSKIPEIDVSVYPALQPDSDIAEAIAANTQGRGFDLNALVRVKTPAGGSKTWAYLDSGNN</sequence>
<evidence type="ECO:0000313" key="1">
    <source>
        <dbReference type="EMBL" id="CAB5227043.1"/>
    </source>
</evidence>
<proteinExistence type="predicted"/>
<feature type="non-terminal residue" evidence="1">
    <location>
        <position position="76"/>
    </location>
</feature>
<protein>
    <submittedName>
        <fullName evidence="1">Uncharacterized protein</fullName>
    </submittedName>
</protein>